<dbReference type="InterPro" id="IPR016123">
    <property type="entry name" value="Mog1/PsbP_a/b/a-sand"/>
</dbReference>
<dbReference type="Gene3D" id="3.40.1000.10">
    <property type="entry name" value="Mog1/PsbP, alpha/beta/alpha sandwich"/>
    <property type="match status" value="1"/>
</dbReference>
<protein>
    <recommendedName>
        <fullName evidence="4">PsbP C-terminal domain-containing protein</fullName>
    </recommendedName>
</protein>
<reference evidence="3" key="1">
    <citation type="journal article" date="2020" name="Genome Biol.">
        <title>Gamete binning: chromosome-level and haplotype-resolved genome assembly enabled by high-throughput single-cell sequencing of gamete genomes.</title>
        <authorList>
            <person name="Campoy J.A."/>
            <person name="Sun H."/>
            <person name="Goel M."/>
            <person name="Jiao W.-B."/>
            <person name="Folz-Donahue K."/>
            <person name="Wang N."/>
            <person name="Rubio M."/>
            <person name="Liu C."/>
            <person name="Kukat C."/>
            <person name="Ruiz D."/>
            <person name="Huettel B."/>
            <person name="Schneeberger K."/>
        </authorList>
    </citation>
    <scope>NUCLEOTIDE SEQUENCE [LARGE SCALE GENOMIC DNA]</scope>
    <source>
        <strain evidence="3">cv. Rojo Pasion</strain>
    </source>
</reference>
<dbReference type="OrthoDB" id="512438at2759"/>
<organism evidence="2 3">
    <name type="scientific">Prunus armeniaca</name>
    <name type="common">Apricot</name>
    <name type="synonym">Armeniaca vulgaris</name>
    <dbReference type="NCBI Taxonomy" id="36596"/>
    <lineage>
        <taxon>Eukaryota</taxon>
        <taxon>Viridiplantae</taxon>
        <taxon>Streptophyta</taxon>
        <taxon>Embryophyta</taxon>
        <taxon>Tracheophyta</taxon>
        <taxon>Spermatophyta</taxon>
        <taxon>Magnoliopsida</taxon>
        <taxon>eudicotyledons</taxon>
        <taxon>Gunneridae</taxon>
        <taxon>Pentapetalae</taxon>
        <taxon>rosids</taxon>
        <taxon>fabids</taxon>
        <taxon>Rosales</taxon>
        <taxon>Rosaceae</taxon>
        <taxon>Amygdaloideae</taxon>
        <taxon>Amygdaleae</taxon>
        <taxon>Prunus</taxon>
    </lineage>
</organism>
<name>A0A6J5X3D9_PRUAR</name>
<evidence type="ECO:0000256" key="1">
    <source>
        <dbReference type="SAM" id="Phobius"/>
    </source>
</evidence>
<keyword evidence="1" id="KW-0812">Transmembrane</keyword>
<dbReference type="AlphaFoldDB" id="A0A6J5X3D9"/>
<dbReference type="Proteomes" id="UP000507245">
    <property type="component" value="Unassembled WGS sequence"/>
</dbReference>
<keyword evidence="3" id="KW-1185">Reference proteome</keyword>
<dbReference type="EMBL" id="CAEKKB010000004">
    <property type="protein sequence ID" value="CAB4308240.1"/>
    <property type="molecule type" value="Genomic_DNA"/>
</dbReference>
<evidence type="ECO:0000313" key="3">
    <source>
        <dbReference type="Proteomes" id="UP000507245"/>
    </source>
</evidence>
<dbReference type="SUPFAM" id="SSF55724">
    <property type="entry name" value="Mog1p/PsbP-like"/>
    <property type="match status" value="1"/>
</dbReference>
<dbReference type="PANTHER" id="PTHR31407">
    <property type="match status" value="1"/>
</dbReference>
<feature type="transmembrane region" description="Helical" evidence="1">
    <location>
        <begin position="223"/>
        <end position="245"/>
    </location>
</feature>
<keyword evidence="1" id="KW-1133">Transmembrane helix</keyword>
<keyword evidence="1" id="KW-0472">Membrane</keyword>
<dbReference type="PANTHER" id="PTHR31407:SF18">
    <property type="entry name" value="PSBP DOMAIN-CONTAINING PROTEIN 6, CHLOROPLASTIC"/>
    <property type="match status" value="1"/>
</dbReference>
<accession>A0A6J5X3D9</accession>
<evidence type="ECO:0008006" key="4">
    <source>
        <dbReference type="Google" id="ProtNLM"/>
    </source>
</evidence>
<sequence length="279" mass="30595">MLLLHLSGSNSNLPTRNVQPYRFIIPPTWKQMRVANILSGNYCQPKCAEPWVEVKFEDEKQGKLQVVASPLIRLTNKPNATIEDIGNPEKVIASLGSFVTGNTYDPDELLETTVEKRGDLTYYKYALETPFALTGSHNLAKATAKGNTVVLFVISPNNSMKANLPSAKAKAKVREATNISKIMVGNTSTKTTGVQTATNILIPASAASNDQPTRQPFFYCEDFFCIMCFVVPYFILAPLALTLLLTHTKGYDPEFLVHSERPCNTHATIPPPSSAPCGT</sequence>
<evidence type="ECO:0000313" key="2">
    <source>
        <dbReference type="EMBL" id="CAB4308240.1"/>
    </source>
</evidence>
<gene>
    <name evidence="2" type="ORF">ORAREDHAP_LOCUS27494</name>
</gene>
<proteinExistence type="predicted"/>